<evidence type="ECO:0000313" key="2">
    <source>
        <dbReference type="EMBL" id="TRA87496.1"/>
    </source>
</evidence>
<accession>A0AA94VBK3</accession>
<organism evidence="2 3">
    <name type="scientific">Rhizobium rhizogenes</name>
    <name type="common">Agrobacterium rhizogenes</name>
    <dbReference type="NCBI Taxonomy" id="359"/>
    <lineage>
        <taxon>Bacteria</taxon>
        <taxon>Pseudomonadati</taxon>
        <taxon>Pseudomonadota</taxon>
        <taxon>Alphaproteobacteria</taxon>
        <taxon>Hyphomicrobiales</taxon>
        <taxon>Rhizobiaceae</taxon>
        <taxon>Rhizobium/Agrobacterium group</taxon>
        <taxon>Rhizobium</taxon>
    </lineage>
</organism>
<feature type="chain" id="PRO_5041644809" evidence="1">
    <location>
        <begin position="22"/>
        <end position="335"/>
    </location>
</feature>
<feature type="signal peptide" evidence="1">
    <location>
        <begin position="1"/>
        <end position="21"/>
    </location>
</feature>
<reference evidence="2 3" key="1">
    <citation type="journal article" date="2019" name="Appl. Microbiol. Biotechnol.">
        <title>Differential efficiency of wild type rhizogenic strains for rol gene transformation of plants.</title>
        <authorList>
            <person name="Desmet S."/>
            <person name="De Keyser E."/>
            <person name="Van Vaerenbergh J."/>
            <person name="Baeyen S."/>
            <person name="Van Huylenbroeck J."/>
            <person name="Geelen D."/>
            <person name="Dhooghe E."/>
        </authorList>
    </citation>
    <scope>NUCLEOTIDE SEQUENCE [LARGE SCALE GENOMIC DNA]</scope>
    <source>
        <strain evidence="2 3">B 4.1</strain>
    </source>
</reference>
<keyword evidence="1" id="KW-0732">Signal</keyword>
<gene>
    <name evidence="2" type="ORF">EXN24_19225</name>
</gene>
<dbReference type="AlphaFoldDB" id="A0AA94VBK3"/>
<dbReference type="RefSeq" id="WP_111789995.1">
    <property type="nucleotide sequence ID" value="NZ_SGOB01000004.1"/>
</dbReference>
<comment type="caution">
    <text evidence="2">The sequence shown here is derived from an EMBL/GenBank/DDBJ whole genome shotgun (WGS) entry which is preliminary data.</text>
</comment>
<sequence length="335" mass="39060">MRSILLSLCFSALSFLHAANADDIQARGESWEDPTCKDVARAIIMTEIYPSYSYEMPLVREDGTYRPFIERKFSPTERQEKRHFAKEWRSTPRLGVEWSSWDRYEPTLTNCKLISSEVEAIGEVTHYRMNWTSLPYRAEMDAWISKDHQMLTRVTRRYLGGELEFPEERVALLFKYDGLLVTSPLRSPEPSESRTSCERVKRMTAKFNETQAVQMTMRFVNNGLGEPYLGRYLHVGAKEYSRDSGWPWEVRNRGYATTEKINKCKLLGFQEVNGVATSLYEYERPDPRNGEFRILTWISDETHLPVKAHFTRPKPVDGFEVYVTYAFDPDVKAPI</sequence>
<dbReference type="Proteomes" id="UP000320858">
    <property type="component" value="Unassembled WGS sequence"/>
</dbReference>
<dbReference type="EMBL" id="SGOB01000004">
    <property type="protein sequence ID" value="TRA87496.1"/>
    <property type="molecule type" value="Genomic_DNA"/>
</dbReference>
<protein>
    <submittedName>
        <fullName evidence="2">Uncharacterized protein</fullName>
    </submittedName>
</protein>
<name>A0AA94VBK3_RHIRH</name>
<proteinExistence type="predicted"/>
<evidence type="ECO:0000313" key="3">
    <source>
        <dbReference type="Proteomes" id="UP000320858"/>
    </source>
</evidence>
<evidence type="ECO:0000256" key="1">
    <source>
        <dbReference type="SAM" id="SignalP"/>
    </source>
</evidence>